<dbReference type="PANTHER" id="PTHR43547:SF2">
    <property type="entry name" value="HYBRID SIGNAL TRANSDUCTION HISTIDINE KINASE C"/>
    <property type="match status" value="1"/>
</dbReference>
<dbReference type="CDD" id="cd00082">
    <property type="entry name" value="HisKA"/>
    <property type="match status" value="1"/>
</dbReference>
<keyword evidence="4" id="KW-0808">Transferase</keyword>
<dbReference type="InterPro" id="IPR013783">
    <property type="entry name" value="Ig-like_fold"/>
</dbReference>
<dbReference type="Proteomes" id="UP000323188">
    <property type="component" value="Unassembled WGS sequence"/>
</dbReference>
<dbReference type="Pfam" id="PF07495">
    <property type="entry name" value="Y_Y_Y"/>
    <property type="match status" value="1"/>
</dbReference>
<dbReference type="EMBL" id="VUOE01000002">
    <property type="protein sequence ID" value="KAA2216965.1"/>
    <property type="molecule type" value="Genomic_DNA"/>
</dbReference>
<comment type="catalytic activity">
    <reaction evidence="1">
        <text>ATP + protein L-histidine = ADP + protein N-phospho-L-histidine.</text>
        <dbReference type="EC" id="2.7.13.3"/>
    </reaction>
</comment>
<dbReference type="Pfam" id="PF07494">
    <property type="entry name" value="Reg_prop"/>
    <property type="match status" value="5"/>
</dbReference>
<organism evidence="8 9">
    <name type="scientific">Maribacter flavus</name>
    <dbReference type="NCBI Taxonomy" id="1658664"/>
    <lineage>
        <taxon>Bacteria</taxon>
        <taxon>Pseudomonadati</taxon>
        <taxon>Bacteroidota</taxon>
        <taxon>Flavobacteriia</taxon>
        <taxon>Flavobacteriales</taxon>
        <taxon>Flavobacteriaceae</taxon>
        <taxon>Maribacter</taxon>
    </lineage>
</organism>
<dbReference type="PRINTS" id="PR00344">
    <property type="entry name" value="BCTRLSENSOR"/>
</dbReference>
<evidence type="ECO:0000256" key="2">
    <source>
        <dbReference type="ARBA" id="ARBA00012438"/>
    </source>
</evidence>
<evidence type="ECO:0000256" key="6">
    <source>
        <dbReference type="SAM" id="Phobius"/>
    </source>
</evidence>
<keyword evidence="6" id="KW-0472">Membrane</keyword>
<dbReference type="RefSeq" id="WP_154919206.1">
    <property type="nucleotide sequence ID" value="NZ_VUOE01000002.1"/>
</dbReference>
<keyword evidence="6" id="KW-1133">Transmembrane helix</keyword>
<dbReference type="Gene3D" id="2.130.10.10">
    <property type="entry name" value="YVTN repeat-like/Quinoprotein amine dehydrogenase"/>
    <property type="match status" value="3"/>
</dbReference>
<accession>A0A5B2TTE9</accession>
<keyword evidence="3" id="KW-0597">Phosphoprotein</keyword>
<dbReference type="Pfam" id="PF00512">
    <property type="entry name" value="HisKA"/>
    <property type="match status" value="1"/>
</dbReference>
<dbReference type="Gene3D" id="3.30.565.10">
    <property type="entry name" value="Histidine kinase-like ATPase, C-terminal domain"/>
    <property type="match status" value="1"/>
</dbReference>
<dbReference type="PANTHER" id="PTHR43547">
    <property type="entry name" value="TWO-COMPONENT HISTIDINE KINASE"/>
    <property type="match status" value="1"/>
</dbReference>
<dbReference type="InterPro" id="IPR036097">
    <property type="entry name" value="HisK_dim/P_sf"/>
</dbReference>
<dbReference type="Gene3D" id="1.10.287.130">
    <property type="match status" value="1"/>
</dbReference>
<dbReference type="InterPro" id="IPR011110">
    <property type="entry name" value="Reg_prop"/>
</dbReference>
<dbReference type="SUPFAM" id="SSF47384">
    <property type="entry name" value="Homodimeric domain of signal transducing histidine kinase"/>
    <property type="match status" value="1"/>
</dbReference>
<dbReference type="InterPro" id="IPR003661">
    <property type="entry name" value="HisK_dim/P_dom"/>
</dbReference>
<gene>
    <name evidence="8" type="ORF">F0361_13330</name>
</gene>
<keyword evidence="6" id="KW-0812">Transmembrane</keyword>
<protein>
    <recommendedName>
        <fullName evidence="2">histidine kinase</fullName>
        <ecNumber evidence="2">2.7.13.3</ecNumber>
    </recommendedName>
</protein>
<dbReference type="SMART" id="SM00387">
    <property type="entry name" value="HATPase_c"/>
    <property type="match status" value="1"/>
</dbReference>
<evidence type="ECO:0000313" key="9">
    <source>
        <dbReference type="Proteomes" id="UP000323188"/>
    </source>
</evidence>
<dbReference type="SUPFAM" id="SSF63829">
    <property type="entry name" value="Calcium-dependent phosphotriesterase"/>
    <property type="match status" value="3"/>
</dbReference>
<name>A0A5B2TTE9_9FLAO</name>
<dbReference type="SUPFAM" id="SSF55874">
    <property type="entry name" value="ATPase domain of HSP90 chaperone/DNA topoisomerase II/histidine kinase"/>
    <property type="match status" value="1"/>
</dbReference>
<dbReference type="FunFam" id="2.60.40.10:FF:000791">
    <property type="entry name" value="Two-component system sensor histidine kinase/response regulator"/>
    <property type="match status" value="1"/>
</dbReference>
<dbReference type="GO" id="GO:0000155">
    <property type="term" value="F:phosphorelay sensor kinase activity"/>
    <property type="evidence" value="ECO:0007669"/>
    <property type="project" value="InterPro"/>
</dbReference>
<dbReference type="InterPro" id="IPR015943">
    <property type="entry name" value="WD40/YVTN_repeat-like_dom_sf"/>
</dbReference>
<proteinExistence type="predicted"/>
<dbReference type="Gene3D" id="2.60.40.10">
    <property type="entry name" value="Immunoglobulins"/>
    <property type="match status" value="1"/>
</dbReference>
<dbReference type="EC" id="2.7.13.3" evidence="2"/>
<evidence type="ECO:0000256" key="1">
    <source>
        <dbReference type="ARBA" id="ARBA00000085"/>
    </source>
</evidence>
<dbReference type="InterPro" id="IPR005467">
    <property type="entry name" value="His_kinase_dom"/>
</dbReference>
<sequence length="1091" mass="123524">MKRTALSLVTANVLLVLGTYFSFSQSNLDSLNFIPIKAPISQNTVTEIFEDKHGFLWVGTTKGINRYDGSDFKVFEESRDSTMGLTHGHIEYIYEDLKGTLLIGTSRGLNLYDEKLAVIRPYPFQTEGGKIQSEHIMVIKNIQESLWLGTSEHGLYRYHTKTGKTGHLEFPKSEQDKPNNNRIIEIFPLANQDYFIVTEGKSYIIDEALTIKQEIDNLQNTSSALQIGASQFFLGMRNGELLIYNLKEGTFTDENPIMVSQGHALLAMEQDDCGNVWLGTENGGLSLYQLANGTISNTKLDYKNPSSIPNNSIWSLHKTRNGVMYVGTYKKGISFYDRNYYKFQKIAANPFDRNSLSNNIVTSFAEDENGGLWIGTDGGGLNYWDRKANRFEHFSLDVGNLNTNVVLTLTFDKDKLWIGSWGTGFTIFDTATKAYEVWDTTNSSLSSNNIIDLLKDSKGRIWIANFRGGLQVYHPDTELFEDIELESEIYSEKISSVARLLEDDEGTIWVGTETMGVFRLIEENGAWSHDQYHNLSDTNFLSDNFVNVLTQDDDGNIWVGTQAGLNKFDPENKTFTSITIADGLLSDAIRGLVQDVNGFLWISTDKGITRYEEETGEFLDYDMYDGLQGDEYNSSAFYRTFNFDIVFGGPNGFNIFNPKQAAKQTDAPVVLLSDLKIFNTSVRPNDRFGVLQEDINQVDSITLSHKHSVFNIEFKALTLKAAEKVRYAYYLEGFENKWNYVGNKTSATYTNLHSGDYVLHVKSTNSDGIWNANERLLHIRITPPFWKTWWFGLILTCFILGLIYLIHYIRIRSLKANQLKLERKISERTKELQIQQKKLLKAADELSLQNEEIQRFTYSVTHDLKSPLSGIKGIANLIPMDINLAENPDMEKYLEMIHTSCDTMGDLIGDLGKMARIGKIKNENEFLNSNEIIQLALNLVWGKLEVNHIALEIHENLPTIYADKNRMIQVFSNLLDNAIKYMGNQSKPLIVVKAKKTEKEVEFQVIDNGSGMDKESLGKLFSPFERFHPNVKGSGLGLYMTKQIVVSHGGDIRAESSGKGKGTTFFITLPNTRPGIEDRHETKSWDTIASL</sequence>
<evidence type="ECO:0000256" key="4">
    <source>
        <dbReference type="ARBA" id="ARBA00022679"/>
    </source>
</evidence>
<evidence type="ECO:0000259" key="7">
    <source>
        <dbReference type="PROSITE" id="PS50109"/>
    </source>
</evidence>
<evidence type="ECO:0000256" key="5">
    <source>
        <dbReference type="ARBA" id="ARBA00022777"/>
    </source>
</evidence>
<dbReference type="InterPro" id="IPR003594">
    <property type="entry name" value="HATPase_dom"/>
</dbReference>
<dbReference type="PROSITE" id="PS50109">
    <property type="entry name" value="HIS_KIN"/>
    <property type="match status" value="1"/>
</dbReference>
<feature type="domain" description="Histidine kinase" evidence="7">
    <location>
        <begin position="859"/>
        <end position="1073"/>
    </location>
</feature>
<evidence type="ECO:0000313" key="8">
    <source>
        <dbReference type="EMBL" id="KAA2216965.1"/>
    </source>
</evidence>
<reference evidence="8 9" key="1">
    <citation type="submission" date="2019-09" db="EMBL/GenBank/DDBJ databases">
        <authorList>
            <person name="Khan S.A."/>
            <person name="Jeon C.O."/>
            <person name="Chun B.H."/>
            <person name="Jeong S.E."/>
        </authorList>
    </citation>
    <scope>NUCLEOTIDE SEQUENCE [LARGE SCALE GENOMIC DNA]</scope>
    <source>
        <strain evidence="8 9">KCTC 42508</strain>
    </source>
</reference>
<evidence type="ECO:0000256" key="3">
    <source>
        <dbReference type="ARBA" id="ARBA00022553"/>
    </source>
</evidence>
<dbReference type="AlphaFoldDB" id="A0A5B2TTE9"/>
<dbReference type="InterPro" id="IPR011123">
    <property type="entry name" value="Y_Y_Y"/>
</dbReference>
<dbReference type="Pfam" id="PF02518">
    <property type="entry name" value="HATPase_c"/>
    <property type="match status" value="1"/>
</dbReference>
<dbReference type="InterPro" id="IPR036890">
    <property type="entry name" value="HATPase_C_sf"/>
</dbReference>
<feature type="transmembrane region" description="Helical" evidence="6">
    <location>
        <begin position="789"/>
        <end position="809"/>
    </location>
</feature>
<comment type="caution">
    <text evidence="8">The sequence shown here is derived from an EMBL/GenBank/DDBJ whole genome shotgun (WGS) entry which is preliminary data.</text>
</comment>
<dbReference type="CDD" id="cd00075">
    <property type="entry name" value="HATPase"/>
    <property type="match status" value="1"/>
</dbReference>
<keyword evidence="5" id="KW-0418">Kinase</keyword>
<dbReference type="InterPro" id="IPR004358">
    <property type="entry name" value="Sig_transdc_His_kin-like_C"/>
</dbReference>
<dbReference type="SMART" id="SM00388">
    <property type="entry name" value="HisKA"/>
    <property type="match status" value="1"/>
</dbReference>
<dbReference type="FunFam" id="3.30.565.10:FF:000006">
    <property type="entry name" value="Sensor histidine kinase WalK"/>
    <property type="match status" value="1"/>
</dbReference>